<dbReference type="PANTHER" id="PTHR43553">
    <property type="entry name" value="HEAVY METAL TRANSPORTER"/>
    <property type="match status" value="1"/>
</dbReference>
<name>A0A850EV28_9BACL</name>
<dbReference type="CDD" id="cd03225">
    <property type="entry name" value="ABC_cobalt_CbiO_domain1"/>
    <property type="match status" value="1"/>
</dbReference>
<keyword evidence="4" id="KW-1003">Cell membrane</keyword>
<dbReference type="GO" id="GO:0015087">
    <property type="term" value="F:cobalt ion transmembrane transporter activity"/>
    <property type="evidence" value="ECO:0007669"/>
    <property type="project" value="UniProtKB-ARBA"/>
</dbReference>
<dbReference type="Proteomes" id="UP000564806">
    <property type="component" value="Unassembled WGS sequence"/>
</dbReference>
<evidence type="ECO:0000256" key="4">
    <source>
        <dbReference type="ARBA" id="ARBA00022475"/>
    </source>
</evidence>
<dbReference type="InterPro" id="IPR027417">
    <property type="entry name" value="P-loop_NTPase"/>
</dbReference>
<evidence type="ECO:0000256" key="5">
    <source>
        <dbReference type="ARBA" id="ARBA00022741"/>
    </source>
</evidence>
<keyword evidence="11" id="KW-1185">Reference proteome</keyword>
<organism evidence="10 11">
    <name type="scientific">Paenibacillus agri</name>
    <dbReference type="NCBI Taxonomy" id="2744309"/>
    <lineage>
        <taxon>Bacteria</taxon>
        <taxon>Bacillati</taxon>
        <taxon>Bacillota</taxon>
        <taxon>Bacilli</taxon>
        <taxon>Bacillales</taxon>
        <taxon>Paenibacillaceae</taxon>
        <taxon>Paenibacillus</taxon>
    </lineage>
</organism>
<dbReference type="InterPro" id="IPR003439">
    <property type="entry name" value="ABC_transporter-like_ATP-bd"/>
</dbReference>
<dbReference type="SUPFAM" id="SSF52540">
    <property type="entry name" value="P-loop containing nucleoside triphosphate hydrolases"/>
    <property type="match status" value="1"/>
</dbReference>
<gene>
    <name evidence="10" type="ORF">HPT30_15560</name>
</gene>
<dbReference type="InterPro" id="IPR017871">
    <property type="entry name" value="ABC_transporter-like_CS"/>
</dbReference>
<dbReference type="Pfam" id="PF00005">
    <property type="entry name" value="ABC_tran"/>
    <property type="match status" value="1"/>
</dbReference>
<dbReference type="GO" id="GO:0016887">
    <property type="term" value="F:ATP hydrolysis activity"/>
    <property type="evidence" value="ECO:0007669"/>
    <property type="project" value="InterPro"/>
</dbReference>
<dbReference type="AlphaFoldDB" id="A0A850EV28"/>
<keyword evidence="7" id="KW-1278">Translocase</keyword>
<dbReference type="EMBL" id="JABWCS010000210">
    <property type="protein sequence ID" value="NUU61761.1"/>
    <property type="molecule type" value="Genomic_DNA"/>
</dbReference>
<protein>
    <submittedName>
        <fullName evidence="10">ATP-binding cassette domain-containing protein</fullName>
    </submittedName>
</protein>
<evidence type="ECO:0000313" key="10">
    <source>
        <dbReference type="EMBL" id="NUU61761.1"/>
    </source>
</evidence>
<dbReference type="SMART" id="SM00382">
    <property type="entry name" value="AAA"/>
    <property type="match status" value="1"/>
</dbReference>
<dbReference type="GO" id="GO:0005524">
    <property type="term" value="F:ATP binding"/>
    <property type="evidence" value="ECO:0007669"/>
    <property type="project" value="UniProtKB-KW"/>
</dbReference>
<evidence type="ECO:0000256" key="1">
    <source>
        <dbReference type="ARBA" id="ARBA00004202"/>
    </source>
</evidence>
<evidence type="ECO:0000256" key="3">
    <source>
        <dbReference type="ARBA" id="ARBA00022448"/>
    </source>
</evidence>
<dbReference type="RefSeq" id="WP_175372275.1">
    <property type="nucleotide sequence ID" value="NZ_JABWCS010000210.1"/>
</dbReference>
<evidence type="ECO:0000259" key="9">
    <source>
        <dbReference type="PROSITE" id="PS50893"/>
    </source>
</evidence>
<comment type="similarity">
    <text evidence="2">Belongs to the ABC transporter superfamily.</text>
</comment>
<dbReference type="PROSITE" id="PS50893">
    <property type="entry name" value="ABC_TRANSPORTER_2"/>
    <property type="match status" value="1"/>
</dbReference>
<evidence type="ECO:0000256" key="6">
    <source>
        <dbReference type="ARBA" id="ARBA00022840"/>
    </source>
</evidence>
<feature type="domain" description="ABC transporter" evidence="9">
    <location>
        <begin position="19"/>
        <end position="252"/>
    </location>
</feature>
<keyword evidence="6 10" id="KW-0067">ATP-binding</keyword>
<accession>A0A850EV28</accession>
<keyword evidence="3" id="KW-0813">Transport</keyword>
<keyword evidence="8" id="KW-0472">Membrane</keyword>
<comment type="caution">
    <text evidence="10">The sequence shown here is derived from an EMBL/GenBank/DDBJ whole genome shotgun (WGS) entry which is preliminary data.</text>
</comment>
<dbReference type="GO" id="GO:0043190">
    <property type="term" value="C:ATP-binding cassette (ABC) transporter complex"/>
    <property type="evidence" value="ECO:0007669"/>
    <property type="project" value="TreeGrafter"/>
</dbReference>
<dbReference type="InterPro" id="IPR015856">
    <property type="entry name" value="ABC_transpr_CbiO/EcfA_su"/>
</dbReference>
<dbReference type="InterPro" id="IPR050095">
    <property type="entry name" value="ECF_ABC_transporter_ATP-bd"/>
</dbReference>
<dbReference type="FunFam" id="3.40.50.300:FF:000224">
    <property type="entry name" value="Energy-coupling factor transporter ATP-binding protein EcfA"/>
    <property type="match status" value="1"/>
</dbReference>
<evidence type="ECO:0000256" key="8">
    <source>
        <dbReference type="ARBA" id="ARBA00023136"/>
    </source>
</evidence>
<dbReference type="PROSITE" id="PS00211">
    <property type="entry name" value="ABC_TRANSPORTER_1"/>
    <property type="match status" value="1"/>
</dbReference>
<reference evidence="10" key="1">
    <citation type="submission" date="2020-06" db="EMBL/GenBank/DDBJ databases">
        <title>Paenibacillus sp. nov., isolated from soil.</title>
        <authorList>
            <person name="Seo Y.L."/>
        </authorList>
    </citation>
    <scope>NUCLEOTIDE SEQUENCE [LARGE SCALE GENOMIC DNA]</scope>
    <source>
        <strain evidence="10">JW14</strain>
    </source>
</reference>
<evidence type="ECO:0000313" key="11">
    <source>
        <dbReference type="Proteomes" id="UP000564806"/>
    </source>
</evidence>
<comment type="subcellular location">
    <subcellularLocation>
        <location evidence="1">Cell membrane</location>
        <topology evidence="1">Peripheral membrane protein</topology>
    </subcellularLocation>
</comment>
<proteinExistence type="inferred from homology"/>
<evidence type="ECO:0000256" key="7">
    <source>
        <dbReference type="ARBA" id="ARBA00022967"/>
    </source>
</evidence>
<evidence type="ECO:0000256" key="2">
    <source>
        <dbReference type="ARBA" id="ARBA00005417"/>
    </source>
</evidence>
<keyword evidence="5" id="KW-0547">Nucleotide-binding</keyword>
<dbReference type="GO" id="GO:0042626">
    <property type="term" value="F:ATPase-coupled transmembrane transporter activity"/>
    <property type="evidence" value="ECO:0007669"/>
    <property type="project" value="TreeGrafter"/>
</dbReference>
<sequence length="290" mass="31613">MKEAHEEQANGAKAGQVVIELEGVSFGYGPEHPILQDISFTIPQGQWVSVVGPNGCGKSSLVKLFNALLPAGAGEITVCGMKLEEASIGPIRQSIGMIFQNPDNQFVGATVEEDILFGLEGLCLSHEEMENRLQIYSERLGIAHLLAKHPGELSGGQKQRVAIASILAMEPGIVIFDEASSMLDEGSRDELLSILKGMHAEGRYTLLMITHDADEILASERVLALHGGSLAADVTPAELFRNEELLERCHLRAPYAWRLAGELEERGIQVDVPGSEKELIETLWPYNYSK</sequence>
<dbReference type="Gene3D" id="3.40.50.300">
    <property type="entry name" value="P-loop containing nucleotide triphosphate hydrolases"/>
    <property type="match status" value="1"/>
</dbReference>
<dbReference type="InterPro" id="IPR003593">
    <property type="entry name" value="AAA+_ATPase"/>
</dbReference>